<proteinExistence type="predicted"/>
<keyword evidence="3" id="KW-1185">Reference proteome</keyword>
<sequence length="120" mass="12664">MSSSRRTAAAPPTQRSLPLDAAALLLHAAGTTFEAPPQLPPGFFPRPATPPLQPDRIRSAPTQPRKSAPAAILFPGTDRTDRARLGNGAALMKLLAAGDSQGSRGRQDHQDDVLNSVRPL</sequence>
<dbReference type="EMBL" id="JANPWB010000012">
    <property type="protein sequence ID" value="KAJ1115643.1"/>
    <property type="molecule type" value="Genomic_DNA"/>
</dbReference>
<gene>
    <name evidence="2" type="ORF">NDU88_003865</name>
</gene>
<dbReference type="Proteomes" id="UP001066276">
    <property type="component" value="Chromosome 8"/>
</dbReference>
<name>A0AAV7NHS3_PLEWA</name>
<evidence type="ECO:0000256" key="1">
    <source>
        <dbReference type="SAM" id="MobiDB-lite"/>
    </source>
</evidence>
<feature type="region of interest" description="Disordered" evidence="1">
    <location>
        <begin position="97"/>
        <end position="120"/>
    </location>
</feature>
<organism evidence="2 3">
    <name type="scientific">Pleurodeles waltl</name>
    <name type="common">Iberian ribbed newt</name>
    <dbReference type="NCBI Taxonomy" id="8319"/>
    <lineage>
        <taxon>Eukaryota</taxon>
        <taxon>Metazoa</taxon>
        <taxon>Chordata</taxon>
        <taxon>Craniata</taxon>
        <taxon>Vertebrata</taxon>
        <taxon>Euteleostomi</taxon>
        <taxon>Amphibia</taxon>
        <taxon>Batrachia</taxon>
        <taxon>Caudata</taxon>
        <taxon>Salamandroidea</taxon>
        <taxon>Salamandridae</taxon>
        <taxon>Pleurodelinae</taxon>
        <taxon>Pleurodeles</taxon>
    </lineage>
</organism>
<feature type="compositionally biased region" description="Pro residues" evidence="1">
    <location>
        <begin position="37"/>
        <end position="53"/>
    </location>
</feature>
<comment type="caution">
    <text evidence="2">The sequence shown here is derived from an EMBL/GenBank/DDBJ whole genome shotgun (WGS) entry which is preliminary data.</text>
</comment>
<protein>
    <submittedName>
        <fullName evidence="2">Uncharacterized protein</fullName>
    </submittedName>
</protein>
<reference evidence="2" key="1">
    <citation type="journal article" date="2022" name="bioRxiv">
        <title>Sequencing and chromosome-scale assembly of the giantPleurodeles waltlgenome.</title>
        <authorList>
            <person name="Brown T."/>
            <person name="Elewa A."/>
            <person name="Iarovenko S."/>
            <person name="Subramanian E."/>
            <person name="Araus A.J."/>
            <person name="Petzold A."/>
            <person name="Susuki M."/>
            <person name="Suzuki K.-i.T."/>
            <person name="Hayashi T."/>
            <person name="Toyoda A."/>
            <person name="Oliveira C."/>
            <person name="Osipova E."/>
            <person name="Leigh N.D."/>
            <person name="Simon A."/>
            <person name="Yun M.H."/>
        </authorList>
    </citation>
    <scope>NUCLEOTIDE SEQUENCE</scope>
    <source>
        <strain evidence="2">20211129_DDA</strain>
        <tissue evidence="2">Liver</tissue>
    </source>
</reference>
<accession>A0AAV7NHS3</accession>
<feature type="region of interest" description="Disordered" evidence="1">
    <location>
        <begin position="32"/>
        <end position="69"/>
    </location>
</feature>
<evidence type="ECO:0000313" key="3">
    <source>
        <dbReference type="Proteomes" id="UP001066276"/>
    </source>
</evidence>
<evidence type="ECO:0000313" key="2">
    <source>
        <dbReference type="EMBL" id="KAJ1115643.1"/>
    </source>
</evidence>
<dbReference type="AlphaFoldDB" id="A0AAV7NHS3"/>